<organism evidence="10 11">
    <name type="scientific">Aquarana catesbeiana</name>
    <name type="common">American bullfrog</name>
    <name type="synonym">Rana catesbeiana</name>
    <dbReference type="NCBI Taxonomy" id="8400"/>
    <lineage>
        <taxon>Eukaryota</taxon>
        <taxon>Metazoa</taxon>
        <taxon>Chordata</taxon>
        <taxon>Craniata</taxon>
        <taxon>Vertebrata</taxon>
        <taxon>Euteleostomi</taxon>
        <taxon>Amphibia</taxon>
        <taxon>Batrachia</taxon>
        <taxon>Anura</taxon>
        <taxon>Neobatrachia</taxon>
        <taxon>Ranoidea</taxon>
        <taxon>Ranidae</taxon>
        <taxon>Aquarana</taxon>
    </lineage>
</organism>
<evidence type="ECO:0000259" key="9">
    <source>
        <dbReference type="PROSITE" id="PS50157"/>
    </source>
</evidence>
<feature type="compositionally biased region" description="Basic and acidic residues" evidence="8">
    <location>
        <begin position="34"/>
        <end position="49"/>
    </location>
</feature>
<evidence type="ECO:0000256" key="4">
    <source>
        <dbReference type="ARBA" id="ARBA00022771"/>
    </source>
</evidence>
<feature type="domain" description="C2H2-type" evidence="9">
    <location>
        <begin position="191"/>
        <end position="218"/>
    </location>
</feature>
<dbReference type="Gene3D" id="3.30.160.60">
    <property type="entry name" value="Classic Zinc Finger"/>
    <property type="match status" value="4"/>
</dbReference>
<keyword evidence="6" id="KW-0238">DNA-binding</keyword>
<dbReference type="PANTHER" id="PTHR23226:SF397">
    <property type="entry name" value="C2H2-TYPE DOMAIN-CONTAINING PROTEIN"/>
    <property type="match status" value="1"/>
</dbReference>
<sequence>GEELKYIKVEVKEEEEERLVSGDQQSMEEAEMVAESKQEKSSKHMDTSRHYTWDISEEHLLLSPDSKAEDKGIAQRSPGVNCIAVTDKTPGFREYADPLSQDGHYVPKCSQCGKSFDNKGDLVKHQKTHKDKRPYSCSDCGKRFAERGKLLRHQKIHIDEGPYSCSECEKTFTRKGNLLNHQNFHTDKERFSCSECGRCFTDNGKLVVHKKTHTDGSNGNPPKRCPRPLYSRDSTQEDHTSSDLDQSGDLEDFNIIVKEEYKDEDEDYGVMEESSEGHKDLSKDVMKEPPSSEHSPERASLDSPQEDLMILHHKQDKELKSIKVKEEEEETLVSGEVESAPLCSQDSTHEDDNYTENDQEEDLKDIKIEVKIKDEMFESEDQQEEEEGTTKSKQKSALHIDTSKL</sequence>
<dbReference type="GO" id="GO:0000978">
    <property type="term" value="F:RNA polymerase II cis-regulatory region sequence-specific DNA binding"/>
    <property type="evidence" value="ECO:0007669"/>
    <property type="project" value="TreeGrafter"/>
</dbReference>
<feature type="region of interest" description="Disordered" evidence="8">
    <location>
        <begin position="210"/>
        <end position="405"/>
    </location>
</feature>
<evidence type="ECO:0000256" key="2">
    <source>
        <dbReference type="ARBA" id="ARBA00022723"/>
    </source>
</evidence>
<feature type="compositionally biased region" description="Acidic residues" evidence="8">
    <location>
        <begin position="353"/>
        <end position="363"/>
    </location>
</feature>
<protein>
    <recommendedName>
        <fullName evidence="9">C2H2-type domain-containing protein</fullName>
    </recommendedName>
</protein>
<reference evidence="11" key="1">
    <citation type="journal article" date="2017" name="Nat. Commun.">
        <title>The North American bullfrog draft genome provides insight into hormonal regulation of long noncoding RNA.</title>
        <authorList>
            <person name="Hammond S.A."/>
            <person name="Warren R.L."/>
            <person name="Vandervalk B.P."/>
            <person name="Kucuk E."/>
            <person name="Khan H."/>
            <person name="Gibb E.A."/>
            <person name="Pandoh P."/>
            <person name="Kirk H."/>
            <person name="Zhao Y."/>
            <person name="Jones M."/>
            <person name="Mungall A.J."/>
            <person name="Coope R."/>
            <person name="Pleasance S."/>
            <person name="Moore R.A."/>
            <person name="Holt R.A."/>
            <person name="Round J.M."/>
            <person name="Ohora S."/>
            <person name="Walle B.V."/>
            <person name="Veldhoen N."/>
            <person name="Helbing C.C."/>
            <person name="Birol I."/>
        </authorList>
    </citation>
    <scope>NUCLEOTIDE SEQUENCE [LARGE SCALE GENOMIC DNA]</scope>
</reference>
<dbReference type="GO" id="GO:0000981">
    <property type="term" value="F:DNA-binding transcription factor activity, RNA polymerase II-specific"/>
    <property type="evidence" value="ECO:0007669"/>
    <property type="project" value="TreeGrafter"/>
</dbReference>
<dbReference type="OrthoDB" id="6711955at2759"/>
<dbReference type="SUPFAM" id="SSF57667">
    <property type="entry name" value="beta-beta-alpha zinc fingers"/>
    <property type="match status" value="2"/>
</dbReference>
<evidence type="ECO:0000256" key="7">
    <source>
        <dbReference type="PROSITE-ProRule" id="PRU00042"/>
    </source>
</evidence>
<accession>A0A2G9SJJ4</accession>
<feature type="compositionally biased region" description="Acidic residues" evidence="8">
    <location>
        <begin position="377"/>
        <end position="387"/>
    </location>
</feature>
<feature type="domain" description="C2H2-type" evidence="9">
    <location>
        <begin position="135"/>
        <end position="162"/>
    </location>
</feature>
<feature type="domain" description="C2H2-type" evidence="9">
    <location>
        <begin position="107"/>
        <end position="134"/>
    </location>
</feature>
<dbReference type="PANTHER" id="PTHR23226">
    <property type="entry name" value="ZINC FINGER AND SCAN DOMAIN-CONTAINING"/>
    <property type="match status" value="1"/>
</dbReference>
<dbReference type="EMBL" id="KV923866">
    <property type="protein sequence ID" value="PIO40244.1"/>
    <property type="molecule type" value="Genomic_DNA"/>
</dbReference>
<keyword evidence="3" id="KW-0677">Repeat</keyword>
<evidence type="ECO:0000256" key="8">
    <source>
        <dbReference type="SAM" id="MobiDB-lite"/>
    </source>
</evidence>
<dbReference type="InterPro" id="IPR036236">
    <property type="entry name" value="Znf_C2H2_sf"/>
</dbReference>
<feature type="compositionally biased region" description="Basic and acidic residues" evidence="8">
    <location>
        <begin position="364"/>
        <end position="376"/>
    </location>
</feature>
<evidence type="ECO:0000313" key="11">
    <source>
        <dbReference type="Proteomes" id="UP000228934"/>
    </source>
</evidence>
<dbReference type="Proteomes" id="UP000228934">
    <property type="component" value="Unassembled WGS sequence"/>
</dbReference>
<dbReference type="FunFam" id="3.30.160.60:FF:000414">
    <property type="entry name" value="Zinc finger protein 398"/>
    <property type="match status" value="1"/>
</dbReference>
<feature type="region of interest" description="Disordered" evidence="8">
    <location>
        <begin position="12"/>
        <end position="49"/>
    </location>
</feature>
<dbReference type="FunFam" id="3.30.160.60:FF:000135">
    <property type="entry name" value="Zinc finger protein 358"/>
    <property type="match status" value="1"/>
</dbReference>
<feature type="compositionally biased region" description="Basic and acidic residues" evidence="8">
    <location>
        <begin position="275"/>
        <end position="300"/>
    </location>
</feature>
<evidence type="ECO:0000256" key="6">
    <source>
        <dbReference type="ARBA" id="ARBA00023125"/>
    </source>
</evidence>
<dbReference type="FunFam" id="3.30.160.60:FF:000038">
    <property type="entry name" value="Zinc finger protein 624"/>
    <property type="match status" value="1"/>
</dbReference>
<feature type="non-terminal residue" evidence="10">
    <location>
        <position position="1"/>
    </location>
</feature>
<evidence type="ECO:0000256" key="5">
    <source>
        <dbReference type="ARBA" id="ARBA00022833"/>
    </source>
</evidence>
<feature type="compositionally biased region" description="Acidic residues" evidence="8">
    <location>
        <begin position="262"/>
        <end position="274"/>
    </location>
</feature>
<dbReference type="InterPro" id="IPR013087">
    <property type="entry name" value="Znf_C2H2_type"/>
</dbReference>
<dbReference type="AlphaFoldDB" id="A0A2G9SJJ4"/>
<proteinExistence type="inferred from homology"/>
<keyword evidence="11" id="KW-1185">Reference proteome</keyword>
<feature type="domain" description="C2H2-type" evidence="9">
    <location>
        <begin position="163"/>
        <end position="190"/>
    </location>
</feature>
<feature type="compositionally biased region" description="Basic and acidic residues" evidence="8">
    <location>
        <begin position="309"/>
        <end position="326"/>
    </location>
</feature>
<dbReference type="GO" id="GO:0008270">
    <property type="term" value="F:zinc ion binding"/>
    <property type="evidence" value="ECO:0007669"/>
    <property type="project" value="UniProtKB-KW"/>
</dbReference>
<name>A0A2G9SJJ4_AQUCT</name>
<evidence type="ECO:0000313" key="10">
    <source>
        <dbReference type="EMBL" id="PIO40244.1"/>
    </source>
</evidence>
<dbReference type="Pfam" id="PF00096">
    <property type="entry name" value="zf-C2H2"/>
    <property type="match status" value="4"/>
</dbReference>
<dbReference type="PROSITE" id="PS50157">
    <property type="entry name" value="ZINC_FINGER_C2H2_2"/>
    <property type="match status" value="4"/>
</dbReference>
<evidence type="ECO:0000256" key="1">
    <source>
        <dbReference type="ARBA" id="ARBA00006991"/>
    </source>
</evidence>
<comment type="similarity">
    <text evidence="1">Belongs to the krueppel C2H2-type zinc-finger protein family.</text>
</comment>
<keyword evidence="5" id="KW-0862">Zinc</keyword>
<dbReference type="SMART" id="SM00355">
    <property type="entry name" value="ZnF_C2H2"/>
    <property type="match status" value="4"/>
</dbReference>
<dbReference type="FunFam" id="3.30.160.60:FF:000383">
    <property type="entry name" value="Uncharacterized protein"/>
    <property type="match status" value="1"/>
</dbReference>
<keyword evidence="4 7" id="KW-0863">Zinc-finger</keyword>
<dbReference type="PROSITE" id="PS00028">
    <property type="entry name" value="ZINC_FINGER_C2H2_1"/>
    <property type="match status" value="4"/>
</dbReference>
<gene>
    <name evidence="10" type="ORF">AB205_0137490</name>
</gene>
<keyword evidence="2" id="KW-0479">Metal-binding</keyword>
<evidence type="ECO:0000256" key="3">
    <source>
        <dbReference type="ARBA" id="ARBA00022737"/>
    </source>
</evidence>